<sequence length="929" mass="103989">MPAEYFKVRIQIPNFPNATRCATCLRLPVLLQELYSPGSTLTVKLTWGIGRKMNDHRSRPKRWDKTSTESVRQLGLTSGSLILPAINAGAIYRCPLTPPQQAPFLCTIQQPFILVTMHEHAASARCSKTHVVVILRQFLVPHFDPMLTRLRSGRDVVRQGARCVTTLMVIAMGKCLGSSISNKGLSLILFLSYSLSSQLRTLVILYQKTLLFMQVLNIWTFQQYECGATIAIVPSDLLIPPFAAELIRTCEGRILIIWVTPETIPHVGRSSYDPAALSLSRSFLVGQALSSWRRHSWKKKGLQTNGEALVGSNERKRTRKDVGRIDSLLPQKTFTCTVPLPYPKANPTVRSFGFSLLFWFLFILSSKRVNVPNLVAAILRSATPRTFLIFTTFLSTPRIGCFAILTLEQTDLDQALREIATRIASLQELETRMAKEYGTIDSVEVFRETKASVVSEKHAIRLGLEDSIRSTSRSFASNSQSSMSPTYFDGQPEPHPPDFSRSNSNDNDVRNGQRDSMMEKFNKDGRAKMTCNNLVPIPYMTRRDWMHQLGPESPSWSADVSTDRNKRKHSTGYGMPSLMMNAVLLASYHTAQITREYLRKILVQVATERSFLKELEGVGPDDIEYNFADKKNAATLAARAFAESSLRLPVVILWSSSHPQPRTSTVVLAWETSVGRGEEARRGDDTPVGSRGDGRPVKATAGGGARPYNPPTIRHGLGDQRDGGNAPRGRGTYVAVDQVFAAGSNGIKMTKYSWRGAVIVIRNWHDSPFAARRTDRIRGTSCSGDLEHIGEDQYLHGRAIRRNLLSASMLDEVGRNTQNVSLVTGTSLGMPAISGVQIAQTASSKVKWWPSPQLHRIMRDWHALHNKNYSGVTIMMWSPITCIFPQIRKSRPRNHFSFFAAPQPSLAVKRRIVLEEQHQRQRPQWGEYA</sequence>
<dbReference type="EMBL" id="KZ293698">
    <property type="protein sequence ID" value="PBK84377.1"/>
    <property type="molecule type" value="Genomic_DNA"/>
</dbReference>
<evidence type="ECO:0000256" key="1">
    <source>
        <dbReference type="SAM" id="MobiDB-lite"/>
    </source>
</evidence>
<feature type="region of interest" description="Disordered" evidence="1">
    <location>
        <begin position="676"/>
        <end position="729"/>
    </location>
</feature>
<dbReference type="AlphaFoldDB" id="A0A2H3D5M3"/>
<dbReference type="Proteomes" id="UP000217790">
    <property type="component" value="Unassembled WGS sequence"/>
</dbReference>
<feature type="compositionally biased region" description="Polar residues" evidence="1">
    <location>
        <begin position="471"/>
        <end position="485"/>
    </location>
</feature>
<feature type="region of interest" description="Disordered" evidence="1">
    <location>
        <begin position="471"/>
        <end position="513"/>
    </location>
</feature>
<protein>
    <submittedName>
        <fullName evidence="2">Uncharacterized protein</fullName>
    </submittedName>
</protein>
<dbReference type="InParanoid" id="A0A2H3D5M3"/>
<name>A0A2H3D5M3_ARMGA</name>
<organism evidence="2 3">
    <name type="scientific">Armillaria gallica</name>
    <name type="common">Bulbous honey fungus</name>
    <name type="synonym">Armillaria bulbosa</name>
    <dbReference type="NCBI Taxonomy" id="47427"/>
    <lineage>
        <taxon>Eukaryota</taxon>
        <taxon>Fungi</taxon>
        <taxon>Dikarya</taxon>
        <taxon>Basidiomycota</taxon>
        <taxon>Agaricomycotina</taxon>
        <taxon>Agaricomycetes</taxon>
        <taxon>Agaricomycetidae</taxon>
        <taxon>Agaricales</taxon>
        <taxon>Marasmiineae</taxon>
        <taxon>Physalacriaceae</taxon>
        <taxon>Armillaria</taxon>
    </lineage>
</organism>
<keyword evidence="3" id="KW-1185">Reference proteome</keyword>
<feature type="region of interest" description="Disordered" evidence="1">
    <location>
        <begin position="551"/>
        <end position="572"/>
    </location>
</feature>
<dbReference type="OrthoDB" id="10690010at2759"/>
<reference evidence="3" key="1">
    <citation type="journal article" date="2017" name="Nat. Ecol. Evol.">
        <title>Genome expansion and lineage-specific genetic innovations in the forest pathogenic fungi Armillaria.</title>
        <authorList>
            <person name="Sipos G."/>
            <person name="Prasanna A.N."/>
            <person name="Walter M.C."/>
            <person name="O'Connor E."/>
            <person name="Balint B."/>
            <person name="Krizsan K."/>
            <person name="Kiss B."/>
            <person name="Hess J."/>
            <person name="Varga T."/>
            <person name="Slot J."/>
            <person name="Riley R."/>
            <person name="Boka B."/>
            <person name="Rigling D."/>
            <person name="Barry K."/>
            <person name="Lee J."/>
            <person name="Mihaltcheva S."/>
            <person name="LaButti K."/>
            <person name="Lipzen A."/>
            <person name="Waldron R."/>
            <person name="Moloney N.M."/>
            <person name="Sperisen C."/>
            <person name="Kredics L."/>
            <person name="Vagvoelgyi C."/>
            <person name="Patrignani A."/>
            <person name="Fitzpatrick D."/>
            <person name="Nagy I."/>
            <person name="Doyle S."/>
            <person name="Anderson J.B."/>
            <person name="Grigoriev I.V."/>
            <person name="Gueldener U."/>
            <person name="Muensterkoetter M."/>
            <person name="Nagy L.G."/>
        </authorList>
    </citation>
    <scope>NUCLEOTIDE SEQUENCE [LARGE SCALE GENOMIC DNA]</scope>
    <source>
        <strain evidence="3">Ar21-2</strain>
    </source>
</reference>
<accession>A0A2H3D5M3</accession>
<proteinExistence type="predicted"/>
<gene>
    <name evidence="2" type="ORF">ARMGADRAFT_1132832</name>
</gene>
<evidence type="ECO:0000313" key="2">
    <source>
        <dbReference type="EMBL" id="PBK84377.1"/>
    </source>
</evidence>
<feature type="compositionally biased region" description="Basic and acidic residues" evidence="1">
    <location>
        <begin position="676"/>
        <end position="685"/>
    </location>
</feature>
<evidence type="ECO:0000313" key="3">
    <source>
        <dbReference type="Proteomes" id="UP000217790"/>
    </source>
</evidence>